<evidence type="ECO:0000256" key="3">
    <source>
        <dbReference type="ARBA" id="ARBA00022842"/>
    </source>
</evidence>
<dbReference type="InterPro" id="IPR005630">
    <property type="entry name" value="Terpene_synthase_metal-bd"/>
</dbReference>
<evidence type="ECO:0000259" key="6">
    <source>
        <dbReference type="Pfam" id="PF03936"/>
    </source>
</evidence>
<dbReference type="PANTHER" id="PTHR31739">
    <property type="entry name" value="ENT-COPALYL DIPHOSPHATE SYNTHASE, CHLOROPLASTIC"/>
    <property type="match status" value="1"/>
</dbReference>
<dbReference type="InterPro" id="IPR050148">
    <property type="entry name" value="Terpene_synthase-like"/>
</dbReference>
<keyword evidence="4" id="KW-0456">Lyase</keyword>
<dbReference type="SUPFAM" id="SSF48239">
    <property type="entry name" value="Terpenoid cyclases/Protein prenyltransferases"/>
    <property type="match status" value="2"/>
</dbReference>
<dbReference type="SUPFAM" id="SSF48576">
    <property type="entry name" value="Terpenoid synthases"/>
    <property type="match status" value="1"/>
</dbReference>
<dbReference type="GO" id="GO:0000287">
    <property type="term" value="F:magnesium ion binding"/>
    <property type="evidence" value="ECO:0007669"/>
    <property type="project" value="InterPro"/>
</dbReference>
<gene>
    <name evidence="7" type="ORF">HHK36_004635</name>
</gene>
<accession>A0A835DQE4</accession>
<evidence type="ECO:0000256" key="4">
    <source>
        <dbReference type="ARBA" id="ARBA00023239"/>
    </source>
</evidence>
<protein>
    <submittedName>
        <fullName evidence="7">Uncharacterized protein</fullName>
    </submittedName>
</protein>
<dbReference type="EMBL" id="JABCRI010000003">
    <property type="protein sequence ID" value="KAF8408572.1"/>
    <property type="molecule type" value="Genomic_DNA"/>
</dbReference>
<dbReference type="Pfam" id="PF03936">
    <property type="entry name" value="Terpene_synth_C"/>
    <property type="match status" value="2"/>
</dbReference>
<dbReference type="InterPro" id="IPR001906">
    <property type="entry name" value="Terpene_synth_N"/>
</dbReference>
<comment type="caution">
    <text evidence="7">The sequence shown here is derived from an EMBL/GenBank/DDBJ whole genome shotgun (WGS) entry which is preliminary data.</text>
</comment>
<dbReference type="InterPro" id="IPR008949">
    <property type="entry name" value="Isoprenoid_synthase_dom_sf"/>
</dbReference>
<keyword evidence="8" id="KW-1185">Reference proteome</keyword>
<dbReference type="Pfam" id="PF01397">
    <property type="entry name" value="Terpene_synth"/>
    <property type="match status" value="1"/>
</dbReference>
<feature type="domain" description="Terpene synthase N-terminal" evidence="5">
    <location>
        <begin position="153"/>
        <end position="331"/>
    </location>
</feature>
<evidence type="ECO:0000259" key="5">
    <source>
        <dbReference type="Pfam" id="PF01397"/>
    </source>
</evidence>
<dbReference type="OMA" id="FNVMGSQ"/>
<evidence type="ECO:0000256" key="2">
    <source>
        <dbReference type="ARBA" id="ARBA00022723"/>
    </source>
</evidence>
<comment type="cofactor">
    <cofactor evidence="1">
        <name>Mg(2+)</name>
        <dbReference type="ChEBI" id="CHEBI:18420"/>
    </cofactor>
</comment>
<evidence type="ECO:0000313" key="8">
    <source>
        <dbReference type="Proteomes" id="UP000655225"/>
    </source>
</evidence>
<dbReference type="GO" id="GO:0016102">
    <property type="term" value="P:diterpenoid biosynthetic process"/>
    <property type="evidence" value="ECO:0007669"/>
    <property type="project" value="TreeGrafter"/>
</dbReference>
<dbReference type="OrthoDB" id="2343925at2759"/>
<dbReference type="AlphaFoldDB" id="A0A835DQE4"/>
<feature type="domain" description="Terpene synthase metal-binding" evidence="6">
    <location>
        <begin position="468"/>
        <end position="531"/>
    </location>
</feature>
<sequence length="564" mass="65018">MQCTKGPEARIREMFSKVELSVSSYETAWVAMVPSPDYPHQPCFPECLNWLLENQHPDGSWGLSPRHPLLIKDYLASTLVCVIVLGRWKVGKEQVKKGIDFLGSNFGAATDEKQYSPIGFDIIFPGFGIGGLLLIVVFETHSAFSYLDAPEATEKTAAALTHLHDDKCFEYLHSLLKRFGNAVPTVYPQDIYTGLCKIDSLERLGIDRHFKNEIKNVLNQTFRCWQQGDEEIFSDITTCAMAFRLLRMNGYDVSEDALSEFNEEEQFFNLARGFLKVTDMILELYRASQCMIFLRETVLEKLNSWTSRFLKQELSDNALNEKLHEEVDCALKYPYASLERLENKRNIEHYNVENFRVLKTSYRWVKENRLDQLKFARQKLTYAYFSVSSILFSPELSAARMSWTKNVVLTTVIDDFFDVGGSREELVNLIKLVEDSREIDIGSVYVAVAYFDQINGGRGGMEEVVRSPEYNSLLKHMNICGRLLNDVQGFEREGKEGKMNSVLLYMIHEGGDVTEEDAVRELRGMIERSRREVLRLVVQRKGSMVPKACKDLFWRHVEYFIYFT</sequence>
<name>A0A835DQE4_TETSI</name>
<dbReference type="FunFam" id="1.50.10.130:FF:000002">
    <property type="entry name" value="Ent-copalyl diphosphate synthase, chloroplastic"/>
    <property type="match status" value="1"/>
</dbReference>
<feature type="domain" description="Terpene synthase metal-binding" evidence="6">
    <location>
        <begin position="366"/>
        <end position="435"/>
    </location>
</feature>
<keyword evidence="2" id="KW-0479">Metal-binding</keyword>
<dbReference type="GO" id="GO:0010333">
    <property type="term" value="F:terpene synthase activity"/>
    <property type="evidence" value="ECO:0007669"/>
    <property type="project" value="InterPro"/>
</dbReference>
<dbReference type="PANTHER" id="PTHR31739:SF3">
    <property type="entry name" value="ENT-KAUR-16-ENE SYNTHASE, CHLOROPLASTIC"/>
    <property type="match status" value="1"/>
</dbReference>
<dbReference type="Gene3D" id="1.10.600.10">
    <property type="entry name" value="Farnesyl Diphosphate Synthase"/>
    <property type="match status" value="2"/>
</dbReference>
<dbReference type="Gene3D" id="1.50.10.130">
    <property type="entry name" value="Terpene synthase, N-terminal domain"/>
    <property type="match status" value="1"/>
</dbReference>
<keyword evidence="3" id="KW-0460">Magnesium</keyword>
<reference evidence="7 8" key="1">
    <citation type="submission" date="2020-04" db="EMBL/GenBank/DDBJ databases">
        <title>Plant Genome Project.</title>
        <authorList>
            <person name="Zhang R.-G."/>
        </authorList>
    </citation>
    <scope>NUCLEOTIDE SEQUENCE [LARGE SCALE GENOMIC DNA]</scope>
    <source>
        <strain evidence="7">YNK0</strain>
        <tissue evidence="7">Leaf</tissue>
    </source>
</reference>
<organism evidence="7 8">
    <name type="scientific">Tetracentron sinense</name>
    <name type="common">Spur-leaf</name>
    <dbReference type="NCBI Taxonomy" id="13715"/>
    <lineage>
        <taxon>Eukaryota</taxon>
        <taxon>Viridiplantae</taxon>
        <taxon>Streptophyta</taxon>
        <taxon>Embryophyta</taxon>
        <taxon>Tracheophyta</taxon>
        <taxon>Spermatophyta</taxon>
        <taxon>Magnoliopsida</taxon>
        <taxon>Trochodendrales</taxon>
        <taxon>Trochodendraceae</taxon>
        <taxon>Tetracentron</taxon>
    </lineage>
</organism>
<dbReference type="InterPro" id="IPR036965">
    <property type="entry name" value="Terpene_synth_N_sf"/>
</dbReference>
<dbReference type="Gene3D" id="1.50.10.160">
    <property type="match status" value="2"/>
</dbReference>
<dbReference type="Proteomes" id="UP000655225">
    <property type="component" value="Unassembled WGS sequence"/>
</dbReference>
<evidence type="ECO:0000256" key="1">
    <source>
        <dbReference type="ARBA" id="ARBA00001946"/>
    </source>
</evidence>
<proteinExistence type="predicted"/>
<dbReference type="SFLD" id="SFLDG01014">
    <property type="entry name" value="Terpene_Cyclase_Like_1_N-term"/>
    <property type="match status" value="1"/>
</dbReference>
<evidence type="ECO:0000313" key="7">
    <source>
        <dbReference type="EMBL" id="KAF8408572.1"/>
    </source>
</evidence>
<dbReference type="InterPro" id="IPR008930">
    <property type="entry name" value="Terpenoid_cyclase/PrenylTrfase"/>
</dbReference>